<keyword evidence="2 4" id="KW-0863">Zinc-finger</keyword>
<evidence type="ECO:0000256" key="5">
    <source>
        <dbReference type="SAM" id="MobiDB-lite"/>
    </source>
</evidence>
<dbReference type="AlphaFoldDB" id="A0AAE0P2A2"/>
<dbReference type="Pfam" id="PF13920">
    <property type="entry name" value="zf-C3HC4_3"/>
    <property type="match status" value="1"/>
</dbReference>
<feature type="compositionally biased region" description="Polar residues" evidence="5">
    <location>
        <begin position="79"/>
        <end position="110"/>
    </location>
</feature>
<evidence type="ECO:0000256" key="2">
    <source>
        <dbReference type="ARBA" id="ARBA00022771"/>
    </source>
</evidence>
<feature type="compositionally biased region" description="Polar residues" evidence="5">
    <location>
        <begin position="240"/>
        <end position="249"/>
    </location>
</feature>
<evidence type="ECO:0000256" key="3">
    <source>
        <dbReference type="ARBA" id="ARBA00022833"/>
    </source>
</evidence>
<accession>A0AAE0P2A2</accession>
<feature type="compositionally biased region" description="Basic and acidic residues" evidence="5">
    <location>
        <begin position="285"/>
        <end position="294"/>
    </location>
</feature>
<dbReference type="GO" id="GO:0061630">
    <property type="term" value="F:ubiquitin protein ligase activity"/>
    <property type="evidence" value="ECO:0007669"/>
    <property type="project" value="InterPro"/>
</dbReference>
<feature type="domain" description="RING-type" evidence="6">
    <location>
        <begin position="350"/>
        <end position="391"/>
    </location>
</feature>
<evidence type="ECO:0000313" key="7">
    <source>
        <dbReference type="EMBL" id="KAK3391862.1"/>
    </source>
</evidence>
<dbReference type="InterPro" id="IPR017907">
    <property type="entry name" value="Znf_RING_CS"/>
</dbReference>
<dbReference type="PROSITE" id="PS00518">
    <property type="entry name" value="ZF_RING_1"/>
    <property type="match status" value="1"/>
</dbReference>
<organism evidence="7 8">
    <name type="scientific">Sordaria brevicollis</name>
    <dbReference type="NCBI Taxonomy" id="83679"/>
    <lineage>
        <taxon>Eukaryota</taxon>
        <taxon>Fungi</taxon>
        <taxon>Dikarya</taxon>
        <taxon>Ascomycota</taxon>
        <taxon>Pezizomycotina</taxon>
        <taxon>Sordariomycetes</taxon>
        <taxon>Sordariomycetidae</taxon>
        <taxon>Sordariales</taxon>
        <taxon>Sordariaceae</taxon>
        <taxon>Sordaria</taxon>
    </lineage>
</organism>
<sequence length="430" mass="46792">MDDDFPLSDPAYDDIFAVAGCFAQQSKDLDLDTLPPPLSVAAQSNPPQSLPSLAPLLHHYPTPNQNLNSDHPRNDNQRQHPQNLPAQTINGLPSLSIQPQRSSPANSLLIQRTPLPGPHLQSRSESGRYLDNGQSQPAHLPPASRVLPLPRPPPPSLAFLLSGTSSTPSNRHTGSFHNTNSALGANLATGSRTPALPVTNHREQEPNSDDFLNELASRDFSSPSLPPQTPRHLSDLLSPSRHNFNTMPVTSAAEGSRRRSRGGPSHVIANLPILPPQSSGAPKRKREDGSEGRASKRKAHVLDSTDDEKDLFGGDEMLDMIDLADTEEVPEDLRAKPKPKNLVKLSAFQCVICMDNVTNLTVTHCGHLFCSECLHNALTIDPTKRTCPVCRQKIDKAPSANSKWAVKAKGYYPLELKLVTKKSLGKRTAQ</sequence>
<evidence type="ECO:0000259" key="6">
    <source>
        <dbReference type="PROSITE" id="PS50089"/>
    </source>
</evidence>
<keyword evidence="3" id="KW-0862">Zinc</keyword>
<dbReference type="InterPro" id="IPR049627">
    <property type="entry name" value="SLX8"/>
</dbReference>
<dbReference type="SMART" id="SM00184">
    <property type="entry name" value="RING"/>
    <property type="match status" value="1"/>
</dbReference>
<dbReference type="PANTHER" id="PTHR47094">
    <property type="entry name" value="ELFLESS, ISOFORM B"/>
    <property type="match status" value="1"/>
</dbReference>
<reference evidence="7" key="2">
    <citation type="submission" date="2023-07" db="EMBL/GenBank/DDBJ databases">
        <authorList>
            <consortium name="Lawrence Berkeley National Laboratory"/>
            <person name="Haridas S."/>
            <person name="Hensen N."/>
            <person name="Bonometti L."/>
            <person name="Westerberg I."/>
            <person name="Brannstrom I.O."/>
            <person name="Guillou S."/>
            <person name="Cros-Aarteil S."/>
            <person name="Calhoun S."/>
            <person name="Kuo A."/>
            <person name="Mondo S."/>
            <person name="Pangilinan J."/>
            <person name="Riley R."/>
            <person name="LaButti K."/>
            <person name="Andreopoulos B."/>
            <person name="Lipzen A."/>
            <person name="Chen C."/>
            <person name="Yanf M."/>
            <person name="Daum C."/>
            <person name="Ng V."/>
            <person name="Clum A."/>
            <person name="Steindorff A."/>
            <person name="Ohm R."/>
            <person name="Martin F."/>
            <person name="Silar P."/>
            <person name="Natvig D."/>
            <person name="Lalanne C."/>
            <person name="Gautier V."/>
            <person name="Ament-velasquez S.L."/>
            <person name="Kruys A."/>
            <person name="Hutchinson M.I."/>
            <person name="Powell A.J."/>
            <person name="Barry K."/>
            <person name="Miller A.N."/>
            <person name="Grigoriev I.V."/>
            <person name="Debuchy R."/>
            <person name="Gladieux P."/>
            <person name="Thoren M.H."/>
            <person name="Johannesson H."/>
        </authorList>
    </citation>
    <scope>NUCLEOTIDE SEQUENCE</scope>
    <source>
        <strain evidence="7">FGSC 1904</strain>
    </source>
</reference>
<evidence type="ECO:0000256" key="4">
    <source>
        <dbReference type="PROSITE-ProRule" id="PRU00175"/>
    </source>
</evidence>
<protein>
    <recommendedName>
        <fullName evidence="6">RING-type domain-containing protein</fullName>
    </recommendedName>
</protein>
<dbReference type="GO" id="GO:0032183">
    <property type="term" value="F:SUMO binding"/>
    <property type="evidence" value="ECO:0007669"/>
    <property type="project" value="TreeGrafter"/>
</dbReference>
<feature type="region of interest" description="Disordered" evidence="5">
    <location>
        <begin position="29"/>
        <end position="309"/>
    </location>
</feature>
<dbReference type="SUPFAM" id="SSF57850">
    <property type="entry name" value="RING/U-box"/>
    <property type="match status" value="1"/>
</dbReference>
<gene>
    <name evidence="7" type="ORF">B0T20DRAFT_362481</name>
</gene>
<reference evidence="7" key="1">
    <citation type="journal article" date="2023" name="Mol. Phylogenet. Evol.">
        <title>Genome-scale phylogeny and comparative genomics of the fungal order Sordariales.</title>
        <authorList>
            <person name="Hensen N."/>
            <person name="Bonometti L."/>
            <person name="Westerberg I."/>
            <person name="Brannstrom I.O."/>
            <person name="Guillou S."/>
            <person name="Cros-Aarteil S."/>
            <person name="Calhoun S."/>
            <person name="Haridas S."/>
            <person name="Kuo A."/>
            <person name="Mondo S."/>
            <person name="Pangilinan J."/>
            <person name="Riley R."/>
            <person name="LaButti K."/>
            <person name="Andreopoulos B."/>
            <person name="Lipzen A."/>
            <person name="Chen C."/>
            <person name="Yan M."/>
            <person name="Daum C."/>
            <person name="Ng V."/>
            <person name="Clum A."/>
            <person name="Steindorff A."/>
            <person name="Ohm R.A."/>
            <person name="Martin F."/>
            <person name="Silar P."/>
            <person name="Natvig D.O."/>
            <person name="Lalanne C."/>
            <person name="Gautier V."/>
            <person name="Ament-Velasquez S.L."/>
            <person name="Kruys A."/>
            <person name="Hutchinson M.I."/>
            <person name="Powell A.J."/>
            <person name="Barry K."/>
            <person name="Miller A.N."/>
            <person name="Grigoriev I.V."/>
            <person name="Debuchy R."/>
            <person name="Gladieux P."/>
            <person name="Hiltunen Thoren M."/>
            <person name="Johannesson H."/>
        </authorList>
    </citation>
    <scope>NUCLEOTIDE SEQUENCE</scope>
    <source>
        <strain evidence="7">FGSC 1904</strain>
    </source>
</reference>
<keyword evidence="8" id="KW-1185">Reference proteome</keyword>
<feature type="compositionally biased region" description="Polar residues" evidence="5">
    <location>
        <begin position="162"/>
        <end position="192"/>
    </location>
</feature>
<dbReference type="Proteomes" id="UP001281003">
    <property type="component" value="Unassembled WGS sequence"/>
</dbReference>
<dbReference type="PROSITE" id="PS50089">
    <property type="entry name" value="ZF_RING_2"/>
    <property type="match status" value="1"/>
</dbReference>
<keyword evidence="1" id="KW-0479">Metal-binding</keyword>
<feature type="compositionally biased region" description="Low complexity" evidence="5">
    <location>
        <begin position="41"/>
        <end position="57"/>
    </location>
</feature>
<dbReference type="Gene3D" id="3.30.40.10">
    <property type="entry name" value="Zinc/RING finger domain, C3HC4 (zinc finger)"/>
    <property type="match status" value="1"/>
</dbReference>
<dbReference type="PANTHER" id="PTHR47094:SF1">
    <property type="entry name" value="RING-TYPE E3 UBIQUITIN TRANSFERASE"/>
    <property type="match status" value="1"/>
</dbReference>
<dbReference type="InterPro" id="IPR013083">
    <property type="entry name" value="Znf_RING/FYVE/PHD"/>
</dbReference>
<dbReference type="GO" id="GO:0140082">
    <property type="term" value="F:SUMO-ubiquitin ligase activity"/>
    <property type="evidence" value="ECO:0007669"/>
    <property type="project" value="TreeGrafter"/>
</dbReference>
<dbReference type="GO" id="GO:0006511">
    <property type="term" value="P:ubiquitin-dependent protein catabolic process"/>
    <property type="evidence" value="ECO:0007669"/>
    <property type="project" value="TreeGrafter"/>
</dbReference>
<evidence type="ECO:0000313" key="8">
    <source>
        <dbReference type="Proteomes" id="UP001281003"/>
    </source>
</evidence>
<dbReference type="InterPro" id="IPR001841">
    <property type="entry name" value="Znf_RING"/>
</dbReference>
<comment type="caution">
    <text evidence="7">The sequence shown here is derived from an EMBL/GenBank/DDBJ whole genome shotgun (WGS) entry which is preliminary data.</text>
</comment>
<name>A0AAE0P2A2_SORBR</name>
<evidence type="ECO:0000256" key="1">
    <source>
        <dbReference type="ARBA" id="ARBA00022723"/>
    </source>
</evidence>
<dbReference type="GO" id="GO:0008270">
    <property type="term" value="F:zinc ion binding"/>
    <property type="evidence" value="ECO:0007669"/>
    <property type="project" value="UniProtKB-KW"/>
</dbReference>
<dbReference type="EMBL" id="JAUTDP010000012">
    <property type="protein sequence ID" value="KAK3391862.1"/>
    <property type="molecule type" value="Genomic_DNA"/>
</dbReference>
<dbReference type="GO" id="GO:0033768">
    <property type="term" value="C:SUMO-targeted ubiquitin ligase complex"/>
    <property type="evidence" value="ECO:0007669"/>
    <property type="project" value="TreeGrafter"/>
</dbReference>
<proteinExistence type="predicted"/>